<proteinExistence type="predicted"/>
<accession>A0A5J4PLB0</accession>
<dbReference type="AlphaFoldDB" id="A0A5J4PLB0"/>
<reference evidence="1 2" key="1">
    <citation type="submission" date="2019-03" db="EMBL/GenBank/DDBJ databases">
        <title>Single cell metagenomics reveals metabolic interactions within the superorganism composed of flagellate Streblomastix strix and complex community of Bacteroidetes bacteria on its surface.</title>
        <authorList>
            <person name="Treitli S.C."/>
            <person name="Kolisko M."/>
            <person name="Husnik F."/>
            <person name="Keeling P."/>
            <person name="Hampl V."/>
        </authorList>
    </citation>
    <scope>NUCLEOTIDE SEQUENCE [LARGE SCALE GENOMIC DNA]</scope>
    <source>
        <strain evidence="1">ST1C</strain>
    </source>
</reference>
<feature type="non-terminal residue" evidence="1">
    <location>
        <position position="1"/>
    </location>
</feature>
<dbReference type="Proteomes" id="UP000324800">
    <property type="component" value="Unassembled WGS sequence"/>
</dbReference>
<evidence type="ECO:0000313" key="2">
    <source>
        <dbReference type="Proteomes" id="UP000324800"/>
    </source>
</evidence>
<name>A0A5J4PLB0_9EUKA</name>
<sequence length="98" mass="11378">QLNHYIRLKKVINTTNFQSLDYLPVNSQFITWGSDQIAKYFDASDRKQLREEYQADKELFDIAVDSTEMKFALVAADQLDILLQPININSLNFGSLLY</sequence>
<evidence type="ECO:0000313" key="1">
    <source>
        <dbReference type="EMBL" id="KAA6309233.1"/>
    </source>
</evidence>
<organism evidence="1 2">
    <name type="scientific">Streblomastix strix</name>
    <dbReference type="NCBI Taxonomy" id="222440"/>
    <lineage>
        <taxon>Eukaryota</taxon>
        <taxon>Metamonada</taxon>
        <taxon>Preaxostyla</taxon>
        <taxon>Oxymonadida</taxon>
        <taxon>Streblomastigidae</taxon>
        <taxon>Streblomastix</taxon>
    </lineage>
</organism>
<gene>
    <name evidence="1" type="ORF">EZS28_056553</name>
</gene>
<protein>
    <submittedName>
        <fullName evidence="1">Uncharacterized protein</fullName>
    </submittedName>
</protein>
<dbReference type="OrthoDB" id="6252103at2759"/>
<dbReference type="EMBL" id="SNRW01050397">
    <property type="protein sequence ID" value="KAA6309233.1"/>
    <property type="molecule type" value="Genomic_DNA"/>
</dbReference>
<comment type="caution">
    <text evidence="1">The sequence shown here is derived from an EMBL/GenBank/DDBJ whole genome shotgun (WGS) entry which is preliminary data.</text>
</comment>